<feature type="compositionally biased region" description="Polar residues" evidence="1">
    <location>
        <begin position="231"/>
        <end position="242"/>
    </location>
</feature>
<dbReference type="EMBL" id="CP023326">
    <property type="protein sequence ID" value="ATY66257.1"/>
    <property type="molecule type" value="Genomic_DNA"/>
</dbReference>
<organism evidence="2 3">
    <name type="scientific">Cordyceps militaris</name>
    <name type="common">Caterpillar fungus</name>
    <name type="synonym">Clavaria militaris</name>
    <dbReference type="NCBI Taxonomy" id="73501"/>
    <lineage>
        <taxon>Eukaryota</taxon>
        <taxon>Fungi</taxon>
        <taxon>Dikarya</taxon>
        <taxon>Ascomycota</taxon>
        <taxon>Pezizomycotina</taxon>
        <taxon>Sordariomycetes</taxon>
        <taxon>Hypocreomycetidae</taxon>
        <taxon>Hypocreales</taxon>
        <taxon>Cordycipitaceae</taxon>
        <taxon>Cordyceps</taxon>
    </lineage>
</organism>
<feature type="region of interest" description="Disordered" evidence="1">
    <location>
        <begin position="57"/>
        <end position="97"/>
    </location>
</feature>
<dbReference type="VEuPathDB" id="FungiDB:CCM_00700"/>
<feature type="region of interest" description="Disordered" evidence="1">
    <location>
        <begin position="32"/>
        <end position="51"/>
    </location>
</feature>
<feature type="region of interest" description="Disordered" evidence="1">
    <location>
        <begin position="218"/>
        <end position="284"/>
    </location>
</feature>
<evidence type="ECO:0000256" key="1">
    <source>
        <dbReference type="SAM" id="MobiDB-lite"/>
    </source>
</evidence>
<dbReference type="Proteomes" id="UP000323067">
    <property type="component" value="Chromosome iii"/>
</dbReference>
<name>A0A2H4ST14_CORMI</name>
<proteinExistence type="predicted"/>
<dbReference type="VEuPathDB" id="FungiDB:A9K55_001449"/>
<accession>A0A2H4ST14</accession>
<evidence type="ECO:0000313" key="2">
    <source>
        <dbReference type="EMBL" id="ATY66257.1"/>
    </source>
</evidence>
<sequence>MSPTASSQLLAEQHTFKQAALREWGAGTRAAVAGGAHKAQRNTRRECWPRPQQLLRAARTKPRNIQEGSAGRVPSGPLRESAAGPADRSRPLTALGSDTRPAVGEIVRLGPESAIATLQSSGTFKIAGQFSQTELTSDRYFLGGPEVNHRRESGALTNRSVWLGSVSATARVDGQSPGEVALSGDQKRQPAPISWRVWRGRLKGGGYRDWGRLWMLPTINGGRGRDKQPDDSSISEEPQHQTAPGPGQPKLAGGDETEADAGVTPASQHHQHHQHHQHRLHQHQHQYAESNCAIESLWGQCIKSSHQLL</sequence>
<reference evidence="2 3" key="1">
    <citation type="journal article" date="2017" name="BMC Genomics">
        <title>Chromosome level assembly and secondary metabolite potential of the parasitic fungus Cordyceps militaris.</title>
        <authorList>
            <person name="Kramer G.J."/>
            <person name="Nodwell J.R."/>
        </authorList>
    </citation>
    <scope>NUCLEOTIDE SEQUENCE [LARGE SCALE GENOMIC DNA]</scope>
    <source>
        <strain evidence="2 3">ATCC 34164</strain>
    </source>
</reference>
<feature type="compositionally biased region" description="Basic residues" evidence="1">
    <location>
        <begin position="269"/>
        <end position="284"/>
    </location>
</feature>
<gene>
    <name evidence="2" type="ORF">A9K55_001449</name>
</gene>
<dbReference type="AlphaFoldDB" id="A0A2H4ST14"/>
<evidence type="ECO:0000313" key="3">
    <source>
        <dbReference type="Proteomes" id="UP000323067"/>
    </source>
</evidence>
<protein>
    <submittedName>
        <fullName evidence="2">Uncharacterized protein</fullName>
    </submittedName>
</protein>